<dbReference type="PANTHER" id="PTHR30283:SF4">
    <property type="entry name" value="PEROXIDE STRESS RESISTANCE PROTEIN YAAA"/>
    <property type="match status" value="1"/>
</dbReference>
<dbReference type="RefSeq" id="WP_319955738.1">
    <property type="nucleotide sequence ID" value="NZ_JAXAVX010000016.1"/>
</dbReference>
<proteinExistence type="predicted"/>
<protein>
    <submittedName>
        <fullName evidence="1">Peroxide stress protein YaaA</fullName>
    </submittedName>
</protein>
<organism evidence="1 2">
    <name type="scientific">Patulibacter brassicae</name>
    <dbReference type="NCBI Taxonomy" id="1705717"/>
    <lineage>
        <taxon>Bacteria</taxon>
        <taxon>Bacillati</taxon>
        <taxon>Actinomycetota</taxon>
        <taxon>Thermoleophilia</taxon>
        <taxon>Solirubrobacterales</taxon>
        <taxon>Patulibacteraceae</taxon>
        <taxon>Patulibacter</taxon>
    </lineage>
</organism>
<dbReference type="Proteomes" id="UP001277761">
    <property type="component" value="Unassembled WGS sequence"/>
</dbReference>
<gene>
    <name evidence="1" type="ORF">SK069_18470</name>
</gene>
<dbReference type="InterPro" id="IPR005583">
    <property type="entry name" value="YaaA"/>
</dbReference>
<comment type="caution">
    <text evidence="1">The sequence shown here is derived from an EMBL/GenBank/DDBJ whole genome shotgun (WGS) entry which is preliminary data.</text>
</comment>
<sequence length="254" mass="26851">MLLLLPPSEGKAVPRRGRPLDLDALAHPELTATRAAVLDALIGLCREDPAGAVDVLGLGARGAEEVARNAALRAQPTAPASRIYTGVLYDHLDVEGLPAGAKRRASRRVLVFSALWGVLRLADRIPSYRLSAGARLPGLATPAAVWAPVLREALPADELCVDLRSGSYRSLWRPEAAPLVGVDVVREQAGRRTVVSHMAKATRGAVARALLVDDGRPPRTAEAVASRIEAAGWTVELGDADRAGRATLTVVERG</sequence>
<name>A0ABU4VR61_9ACTN</name>
<accession>A0ABU4VR61</accession>
<dbReference type="EMBL" id="JAXAVX010000016">
    <property type="protein sequence ID" value="MDX8153589.1"/>
    <property type="molecule type" value="Genomic_DNA"/>
</dbReference>
<dbReference type="Pfam" id="PF03883">
    <property type="entry name" value="H2O2_YaaD"/>
    <property type="match status" value="1"/>
</dbReference>
<keyword evidence="2" id="KW-1185">Reference proteome</keyword>
<dbReference type="PANTHER" id="PTHR30283">
    <property type="entry name" value="PEROXIDE STRESS RESPONSE PROTEIN YAAA"/>
    <property type="match status" value="1"/>
</dbReference>
<evidence type="ECO:0000313" key="2">
    <source>
        <dbReference type="Proteomes" id="UP001277761"/>
    </source>
</evidence>
<reference evidence="1 2" key="1">
    <citation type="submission" date="2023-11" db="EMBL/GenBank/DDBJ databases">
        <authorList>
            <person name="Xu M."/>
            <person name="Jiang T."/>
        </authorList>
    </citation>
    <scope>NUCLEOTIDE SEQUENCE [LARGE SCALE GENOMIC DNA]</scope>
    <source>
        <strain evidence="1 2">SD</strain>
    </source>
</reference>
<evidence type="ECO:0000313" key="1">
    <source>
        <dbReference type="EMBL" id="MDX8153589.1"/>
    </source>
</evidence>